<gene>
    <name evidence="3" type="ORF">KIW84_051580</name>
</gene>
<dbReference type="EMBL" id="JAMSHJ010000005">
    <property type="protein sequence ID" value="KAI5404466.1"/>
    <property type="molecule type" value="Genomic_DNA"/>
</dbReference>
<name>A0A9D5AE30_PEA</name>
<dbReference type="InterPro" id="IPR000313">
    <property type="entry name" value="PWWP_dom"/>
</dbReference>
<feature type="domain" description="PWWP" evidence="2">
    <location>
        <begin position="53"/>
        <end position="132"/>
    </location>
</feature>
<dbReference type="Gramene" id="Psat05G0158000-T1">
    <property type="protein sequence ID" value="KAI5404466.1"/>
    <property type="gene ID" value="KIW84_051580"/>
</dbReference>
<evidence type="ECO:0000313" key="4">
    <source>
        <dbReference type="Proteomes" id="UP001058974"/>
    </source>
</evidence>
<dbReference type="Pfam" id="PF00855">
    <property type="entry name" value="PWWP"/>
    <property type="match status" value="1"/>
</dbReference>
<keyword evidence="4" id="KW-1185">Reference proteome</keyword>
<feature type="non-terminal residue" evidence="3">
    <location>
        <position position="228"/>
    </location>
</feature>
<dbReference type="Gene3D" id="2.30.30.140">
    <property type="match status" value="1"/>
</dbReference>
<protein>
    <recommendedName>
        <fullName evidence="2">PWWP domain-containing protein</fullName>
    </recommendedName>
</protein>
<accession>A0A9D5AE30</accession>
<dbReference type="AlphaFoldDB" id="A0A9D5AE30"/>
<organism evidence="3 4">
    <name type="scientific">Pisum sativum</name>
    <name type="common">Garden pea</name>
    <name type="synonym">Lathyrus oleraceus</name>
    <dbReference type="NCBI Taxonomy" id="3888"/>
    <lineage>
        <taxon>Eukaryota</taxon>
        <taxon>Viridiplantae</taxon>
        <taxon>Streptophyta</taxon>
        <taxon>Embryophyta</taxon>
        <taxon>Tracheophyta</taxon>
        <taxon>Spermatophyta</taxon>
        <taxon>Magnoliopsida</taxon>
        <taxon>eudicotyledons</taxon>
        <taxon>Gunneridae</taxon>
        <taxon>Pentapetalae</taxon>
        <taxon>rosids</taxon>
        <taxon>fabids</taxon>
        <taxon>Fabales</taxon>
        <taxon>Fabaceae</taxon>
        <taxon>Papilionoideae</taxon>
        <taxon>50 kb inversion clade</taxon>
        <taxon>NPAAA clade</taxon>
        <taxon>Hologalegina</taxon>
        <taxon>IRL clade</taxon>
        <taxon>Fabeae</taxon>
        <taxon>Lathyrus</taxon>
    </lineage>
</organism>
<reference evidence="3 4" key="1">
    <citation type="journal article" date="2022" name="Nat. Genet.">
        <title>Improved pea reference genome and pan-genome highlight genomic features and evolutionary characteristics.</title>
        <authorList>
            <person name="Yang T."/>
            <person name="Liu R."/>
            <person name="Luo Y."/>
            <person name="Hu S."/>
            <person name="Wang D."/>
            <person name="Wang C."/>
            <person name="Pandey M.K."/>
            <person name="Ge S."/>
            <person name="Xu Q."/>
            <person name="Li N."/>
            <person name="Li G."/>
            <person name="Huang Y."/>
            <person name="Saxena R.K."/>
            <person name="Ji Y."/>
            <person name="Li M."/>
            <person name="Yan X."/>
            <person name="He Y."/>
            <person name="Liu Y."/>
            <person name="Wang X."/>
            <person name="Xiang C."/>
            <person name="Varshney R.K."/>
            <person name="Ding H."/>
            <person name="Gao S."/>
            <person name="Zong X."/>
        </authorList>
    </citation>
    <scope>NUCLEOTIDE SEQUENCE [LARGE SCALE GENOMIC DNA]</scope>
    <source>
        <strain evidence="3 4">cv. Zhongwan 6</strain>
    </source>
</reference>
<sequence>FFSFFCYQVKLRSFLANFFGSNALGSSSLSSFAHVLMEGGNNQVTEDYSVAFGDLIHVKLPRSGLWWPAQVVDDEAVVSSLKPRSCRKGEVLVRVYGSHLFLNVDPVKSCSEFETILKNNNGDLQKILREGLEKSLPSSKKSAIKARAGTPSKKGSSSKKQSNTKGEEPSTAKRQKQNKESKDGDLASPSCETATGKLQELSSRRIRVMQSLGLSAPTGSPFIKVRGN</sequence>
<feature type="region of interest" description="Disordered" evidence="1">
    <location>
        <begin position="135"/>
        <end position="199"/>
    </location>
</feature>
<proteinExistence type="predicted"/>
<evidence type="ECO:0000256" key="1">
    <source>
        <dbReference type="SAM" id="MobiDB-lite"/>
    </source>
</evidence>
<dbReference type="SUPFAM" id="SSF63748">
    <property type="entry name" value="Tudor/PWWP/MBT"/>
    <property type="match status" value="1"/>
</dbReference>
<comment type="caution">
    <text evidence="3">The sequence shown here is derived from an EMBL/GenBank/DDBJ whole genome shotgun (WGS) entry which is preliminary data.</text>
</comment>
<feature type="compositionally biased region" description="Basic and acidic residues" evidence="1">
    <location>
        <begin position="165"/>
        <end position="185"/>
    </location>
</feature>
<dbReference type="CDD" id="cd05162">
    <property type="entry name" value="PWWP"/>
    <property type="match status" value="1"/>
</dbReference>
<evidence type="ECO:0000259" key="2">
    <source>
        <dbReference type="Pfam" id="PF00855"/>
    </source>
</evidence>
<dbReference type="Proteomes" id="UP001058974">
    <property type="component" value="Chromosome 5"/>
</dbReference>
<feature type="compositionally biased region" description="Low complexity" evidence="1">
    <location>
        <begin position="152"/>
        <end position="164"/>
    </location>
</feature>
<evidence type="ECO:0000313" key="3">
    <source>
        <dbReference type="EMBL" id="KAI5404466.1"/>
    </source>
</evidence>